<comment type="caution">
    <text evidence="1">The sequence shown here is derived from an EMBL/GenBank/DDBJ whole genome shotgun (WGS) entry which is preliminary data.</text>
</comment>
<reference evidence="1 2" key="1">
    <citation type="submission" date="2021-06" db="EMBL/GenBank/DDBJ databases">
        <authorList>
            <person name="Palmer J.M."/>
        </authorList>
    </citation>
    <scope>NUCLEOTIDE SEQUENCE [LARGE SCALE GENOMIC DNA]</scope>
    <source>
        <strain evidence="1 2">MEX-2019</strain>
        <tissue evidence="1">Muscle</tissue>
    </source>
</reference>
<proteinExistence type="predicted"/>
<keyword evidence="2" id="KW-1185">Reference proteome</keyword>
<name>A0AAV9RFH2_9TELE</name>
<dbReference type="EMBL" id="JAHHUM010001978">
    <property type="protein sequence ID" value="KAK5607735.1"/>
    <property type="molecule type" value="Genomic_DNA"/>
</dbReference>
<gene>
    <name evidence="1" type="ORF">CRENBAI_012923</name>
</gene>
<organism evidence="1 2">
    <name type="scientific">Crenichthys baileyi</name>
    <name type="common">White River springfish</name>
    <dbReference type="NCBI Taxonomy" id="28760"/>
    <lineage>
        <taxon>Eukaryota</taxon>
        <taxon>Metazoa</taxon>
        <taxon>Chordata</taxon>
        <taxon>Craniata</taxon>
        <taxon>Vertebrata</taxon>
        <taxon>Euteleostomi</taxon>
        <taxon>Actinopterygii</taxon>
        <taxon>Neopterygii</taxon>
        <taxon>Teleostei</taxon>
        <taxon>Neoteleostei</taxon>
        <taxon>Acanthomorphata</taxon>
        <taxon>Ovalentaria</taxon>
        <taxon>Atherinomorphae</taxon>
        <taxon>Cyprinodontiformes</taxon>
        <taxon>Goodeidae</taxon>
        <taxon>Crenichthys</taxon>
    </lineage>
</organism>
<dbReference type="Proteomes" id="UP001311232">
    <property type="component" value="Unassembled WGS sequence"/>
</dbReference>
<evidence type="ECO:0000313" key="2">
    <source>
        <dbReference type="Proteomes" id="UP001311232"/>
    </source>
</evidence>
<dbReference type="AlphaFoldDB" id="A0AAV9RFH2"/>
<sequence>MKKGAAQNQRLLSALKGRDGGLEVFLLPVQLLLLTEKSLSRLFSGSHQAASSPAGAEKRDDEAALMETVEMTLEELTPWERVVVLVVMMRDAVMLTLKTEEILSLELKEGWW</sequence>
<protein>
    <submittedName>
        <fullName evidence="1">Uncharacterized protein</fullName>
    </submittedName>
</protein>
<evidence type="ECO:0000313" key="1">
    <source>
        <dbReference type="EMBL" id="KAK5607735.1"/>
    </source>
</evidence>
<accession>A0AAV9RFH2</accession>